<accession>A0A388JV47</accession>
<evidence type="ECO:0000259" key="7">
    <source>
        <dbReference type="PROSITE" id="PS50158"/>
    </source>
</evidence>
<dbReference type="Pfam" id="PF17921">
    <property type="entry name" value="Integrase_H2C2"/>
    <property type="match status" value="1"/>
</dbReference>
<feature type="domain" description="Integrase catalytic" evidence="8">
    <location>
        <begin position="1189"/>
        <end position="1352"/>
    </location>
</feature>
<keyword evidence="5" id="KW-0863">Zinc-finger</keyword>
<feature type="compositionally biased region" description="Basic and acidic residues" evidence="6">
    <location>
        <begin position="1511"/>
        <end position="1521"/>
    </location>
</feature>
<evidence type="ECO:0000256" key="4">
    <source>
        <dbReference type="ARBA" id="ARBA00022759"/>
    </source>
</evidence>
<dbReference type="Gene3D" id="3.30.70.270">
    <property type="match status" value="2"/>
</dbReference>
<feature type="compositionally biased region" description="Basic and acidic residues" evidence="6">
    <location>
        <begin position="1936"/>
        <end position="1947"/>
    </location>
</feature>
<dbReference type="Gene3D" id="1.10.340.70">
    <property type="match status" value="1"/>
</dbReference>
<dbReference type="SUPFAM" id="SSF57756">
    <property type="entry name" value="Retrovirus zinc finger-like domains"/>
    <property type="match status" value="1"/>
</dbReference>
<evidence type="ECO:0000256" key="2">
    <source>
        <dbReference type="ARBA" id="ARBA00022695"/>
    </source>
</evidence>
<keyword evidence="5" id="KW-0479">Metal-binding</keyword>
<dbReference type="InterPro" id="IPR001584">
    <property type="entry name" value="Integrase_cat-core"/>
</dbReference>
<feature type="region of interest" description="Disordered" evidence="6">
    <location>
        <begin position="1488"/>
        <end position="1522"/>
    </location>
</feature>
<dbReference type="Gramene" id="GBG61676">
    <property type="protein sequence ID" value="GBG61676"/>
    <property type="gene ID" value="CBR_g23192"/>
</dbReference>
<dbReference type="InterPro" id="IPR043502">
    <property type="entry name" value="DNA/RNA_pol_sf"/>
</dbReference>
<feature type="compositionally biased region" description="Gly residues" evidence="6">
    <location>
        <begin position="86"/>
        <end position="98"/>
    </location>
</feature>
<dbReference type="InterPro" id="IPR050951">
    <property type="entry name" value="Retrovirus_Pol_polyprotein"/>
</dbReference>
<dbReference type="InterPro" id="IPR001878">
    <property type="entry name" value="Znf_CCHC"/>
</dbReference>
<keyword evidence="4" id="KW-0378">Hydrolase</keyword>
<feature type="region of interest" description="Disordered" evidence="6">
    <location>
        <begin position="1783"/>
        <end position="1821"/>
    </location>
</feature>
<dbReference type="InterPro" id="IPR000477">
    <property type="entry name" value="RT_dom"/>
</dbReference>
<evidence type="ECO:0000259" key="8">
    <source>
        <dbReference type="PROSITE" id="PS50994"/>
    </source>
</evidence>
<evidence type="ECO:0000256" key="5">
    <source>
        <dbReference type="PROSITE-ProRule" id="PRU00047"/>
    </source>
</evidence>
<dbReference type="GO" id="GO:0004519">
    <property type="term" value="F:endonuclease activity"/>
    <property type="evidence" value="ECO:0007669"/>
    <property type="project" value="UniProtKB-KW"/>
</dbReference>
<protein>
    <recommendedName>
        <fullName evidence="11">Reverse transcriptase</fullName>
    </recommendedName>
</protein>
<feature type="compositionally biased region" description="Basic and acidic residues" evidence="6">
    <location>
        <begin position="1783"/>
        <end position="1792"/>
    </location>
</feature>
<feature type="region of interest" description="Disordered" evidence="6">
    <location>
        <begin position="1930"/>
        <end position="1993"/>
    </location>
</feature>
<evidence type="ECO:0000256" key="3">
    <source>
        <dbReference type="ARBA" id="ARBA00022722"/>
    </source>
</evidence>
<dbReference type="InterPro" id="IPR041588">
    <property type="entry name" value="Integrase_H2C2"/>
</dbReference>
<dbReference type="SUPFAM" id="SSF56672">
    <property type="entry name" value="DNA/RNA polymerases"/>
    <property type="match status" value="1"/>
</dbReference>
<dbReference type="InterPro" id="IPR012337">
    <property type="entry name" value="RNaseH-like_sf"/>
</dbReference>
<dbReference type="InterPro" id="IPR036875">
    <property type="entry name" value="Znf_CCHC_sf"/>
</dbReference>
<keyword evidence="5" id="KW-0862">Zinc</keyword>
<dbReference type="Pfam" id="PF00078">
    <property type="entry name" value="RVT_1"/>
    <property type="match status" value="1"/>
</dbReference>
<feature type="compositionally biased region" description="Low complexity" evidence="6">
    <location>
        <begin position="41"/>
        <end position="50"/>
    </location>
</feature>
<keyword evidence="3" id="KW-0540">Nuclease</keyword>
<dbReference type="GO" id="GO:0015074">
    <property type="term" value="P:DNA integration"/>
    <property type="evidence" value="ECO:0007669"/>
    <property type="project" value="InterPro"/>
</dbReference>
<dbReference type="Gene3D" id="2.40.70.10">
    <property type="entry name" value="Acid Proteases"/>
    <property type="match status" value="1"/>
</dbReference>
<evidence type="ECO:0000313" key="10">
    <source>
        <dbReference type="Proteomes" id="UP000265515"/>
    </source>
</evidence>
<dbReference type="SUPFAM" id="SSF50630">
    <property type="entry name" value="Acid proteases"/>
    <property type="match status" value="1"/>
</dbReference>
<dbReference type="GO" id="GO:0008270">
    <property type="term" value="F:zinc ion binding"/>
    <property type="evidence" value="ECO:0007669"/>
    <property type="project" value="UniProtKB-KW"/>
</dbReference>
<dbReference type="GO" id="GO:0003676">
    <property type="term" value="F:nucleic acid binding"/>
    <property type="evidence" value="ECO:0007669"/>
    <property type="project" value="InterPro"/>
</dbReference>
<evidence type="ECO:0000256" key="6">
    <source>
        <dbReference type="SAM" id="MobiDB-lite"/>
    </source>
</evidence>
<dbReference type="InterPro" id="IPR021109">
    <property type="entry name" value="Peptidase_aspartic_dom_sf"/>
</dbReference>
<evidence type="ECO:0000313" key="9">
    <source>
        <dbReference type="EMBL" id="GBG61676.1"/>
    </source>
</evidence>
<keyword evidence="4" id="KW-0255">Endonuclease</keyword>
<dbReference type="Gene3D" id="3.30.420.10">
    <property type="entry name" value="Ribonuclease H-like superfamily/Ribonuclease H"/>
    <property type="match status" value="2"/>
</dbReference>
<dbReference type="SMART" id="SM00343">
    <property type="entry name" value="ZnF_C2HC"/>
    <property type="match status" value="1"/>
</dbReference>
<dbReference type="SUPFAM" id="SSF53098">
    <property type="entry name" value="Ribonuclease H-like"/>
    <property type="match status" value="2"/>
</dbReference>
<dbReference type="PANTHER" id="PTHR37984:SF5">
    <property type="entry name" value="PROTEIN NYNRIN-LIKE"/>
    <property type="match status" value="1"/>
</dbReference>
<sequence length="2273" mass="257907">MGESGSARPGGTVRWTPSEYAASELPRRSGPAMAPPPSPAPSSHGSVARGGNQGQGNQGNGGRGGGRGRGRNGGGRGGQWDNQGYQGQGNQGNQGSKGSGRTRFDWRTAICQHCDKQGRTIQFCNTRREDERVGLIYSNMDGDIYDQFAGYIDRKVPGGVRAEAQRRVAARQAPPATFRLWQEKEDPPIRVEEVGSDEEVTQRLRAGDIKEEPIVVESENEEEEERVERPSILLGKMEDLLDKLGRYQQKLVDLCEGVKEWRANIPKGHNDLMTLKEILASTPKLRDRLKGRLSRRLVPNVHLSMILPKEAEWVETGTKMDWKCVACGTVDLVGKGSKCSAMVDTRAEMNIIREADAIRFELEIDRSDCGILHGANCKAVFCGTASNVLIEVGRVKARACFFVMPDVDHMILLGRSFLCKTEALMFNKHDGTLILIMCDPACGNYDVITCRNTGPRSIRSRPNPDSFMIEESEGERQRLLAEPVEEERVEAFSLSLSDVNKAMDIVATHEMADPDTIQASREQLKQGSQRRYKTIDKKCRPVPVLVTEDEEVYYERERGLIRQMKENAAAGPCRINGGNQGKLIIGEPDFLLPQERALMVELMKKRHRAYAFGDEERGRLTVDKIRMIRIHTVPHEPWNLRGARYPNPDEEKKVVDYLDGKILSMSSGSYASPWFCFIKPNGTLRWVQDLSVTAMHTPRGLIQMHVVPQGWTNAVAMVQPAMIRAMQSVNPHITQPYIDDLAVKGPTVKENDEVLPGVRRFVWKHIQDLEKVLNLLEEHNLTASGAKSRHCMREATILGFVCNEKGRRPDVKKTDKIIEWPVPFHSITDVRSFLDTCGFWRIFVKNFVAKIEHLRKLVRQDQEWVWGEEQERAVAEMKEEFKEGGWPTYIWMFNFELERIPGNKNSAGGLSRINWGKQEGEAIEDTSSFDGFLDQEEDIHLHINKWSPRVPSCMGHSIWHAPNGYERKAELVLKPFEEEDPWGGKDVQWMMKLALAGTHSLAEEVRAIEEGPDQVERHEELMGGMYLLVNTLLQGDFDQIGSLNPAENEEVVSKSQDDEFEEGEIKEAFRAEEYDGIYLELGLLLSCEMRNRDASDRAQRMMQRYLVRDGHLFIKRQVGNPRRVVCGRSRQIDVVAALHDGIAGGHRGVSATYAKMSELYYWDGMMEMVSKFCRSCVPCQEQSRLRPGEPLHPRLEREVGAVVHLDLLFIPLGDHGYNYIFDARDNLSDFVDGRAIRTKTGPVLVSCIEEYYLRYPFVREFVMDRGSEFTCQAGQELLSRYGMVANYTTVAHPQANAAVERGHNTITSLLAKWTEGRPNQWPRYLRAAFFVENITVKRTTKYAPATLWYGRHATFPIESFLKTWRRQDLEVNLSFEELLDIRARQVGAIEKRIQEASNQVEKSRMEDKARWDQSARVRKVPLAVGDVVLLYDSSLEKQWSRKLDKRWLGPYRIVRRGDFDAYQIEDLNGTEWKDWVSGARLKKSDFTKTAMPRGGRGTRPSRRSLGASGGYERHGSHHRESTPVYDDGDIELFLDEFWGYADHMGWAMTQAIERLGGADRFAEPIAPIRREARTRPEVEARMQELRPSPVGPDGIPIRLEIGNAEEFIPAFEQFMHGQAEREIKAEIPERVDRRTRERVPAGETAEEKRARVGKRLEEIWQERQRLEEAGTLPDQPPPHGPYGIKEIWDEFLDQHGEELTAPEKAEVGTSKKADEYLDRKIRSLSTTSFDRYMMLEADLRGKEMEVSHGVCLEAVEAEIRELRALAASKAVIIQDLRQQLRGETGRVDREGPGKAVNRAESSRQGEQWQAGHGLSGQPSAAKLQQGSSMGRIILNLEEAKAKREAEREAFEFIDPTELATLPIVVAEPAMPPPVEEGRPIASSEPVQGSTEGSMDVLLEAVHFVQEEASLCSPEQRIEEPPEREMGGAIEGVIEGRPQRLDTPEYRPEGVGMRLGPSTQELGTEPEESMDVPQSYELGRETSKTPSSLGSQKEKKKSKKWFDASCYFCKKEGHRALQCPKYILDVRDNLSGFVEAVALKKKTGRSEADWIEDFYLRHPFVRRFIASNGTEFVNQEVLGMLKRLCVPIKLIEPYHPEANAPVERGHRTLKNTIAKLAADHLGNWPRYLKQAVFAENMTPKRTTGCIPTELWYGREIDFPVEALVPTWNRLDDDPQMTTQELIEARCQQILKNEEVMEAIANWVLDNRMRDKTRWDQVKNVRKEPLQVGELVLLRNSALESTWSGQLGRRFKGPYQVAKRVGQNTFELEDLDGTG</sequence>
<feature type="domain" description="Integrase catalytic" evidence="8">
    <location>
        <begin position="1981"/>
        <end position="2154"/>
    </location>
</feature>
<reference evidence="9 10" key="1">
    <citation type="journal article" date="2018" name="Cell">
        <title>The Chara Genome: Secondary Complexity and Implications for Plant Terrestrialization.</title>
        <authorList>
            <person name="Nishiyama T."/>
            <person name="Sakayama H."/>
            <person name="Vries J.D."/>
            <person name="Buschmann H."/>
            <person name="Saint-Marcoux D."/>
            <person name="Ullrich K.K."/>
            <person name="Haas F.B."/>
            <person name="Vanderstraeten L."/>
            <person name="Becker D."/>
            <person name="Lang D."/>
            <person name="Vosolsobe S."/>
            <person name="Rombauts S."/>
            <person name="Wilhelmsson P.K.I."/>
            <person name="Janitza P."/>
            <person name="Kern R."/>
            <person name="Heyl A."/>
            <person name="Rumpler F."/>
            <person name="Villalobos L.I.A.C."/>
            <person name="Clay J.M."/>
            <person name="Skokan R."/>
            <person name="Toyoda A."/>
            <person name="Suzuki Y."/>
            <person name="Kagoshima H."/>
            <person name="Schijlen E."/>
            <person name="Tajeshwar N."/>
            <person name="Catarino B."/>
            <person name="Hetherington A.J."/>
            <person name="Saltykova A."/>
            <person name="Bonnot C."/>
            <person name="Breuninger H."/>
            <person name="Symeonidi A."/>
            <person name="Radhakrishnan G.V."/>
            <person name="Van Nieuwerburgh F."/>
            <person name="Deforce D."/>
            <person name="Chang C."/>
            <person name="Karol K.G."/>
            <person name="Hedrich R."/>
            <person name="Ulvskov P."/>
            <person name="Glockner G."/>
            <person name="Delwiche C.F."/>
            <person name="Petrasek J."/>
            <person name="Van de Peer Y."/>
            <person name="Friml J."/>
            <person name="Beilby M."/>
            <person name="Dolan L."/>
            <person name="Kohara Y."/>
            <person name="Sugano S."/>
            <person name="Fujiyama A."/>
            <person name="Delaux P.-M."/>
            <person name="Quint M."/>
            <person name="TheiBen G."/>
            <person name="Hagemann M."/>
            <person name="Harholt J."/>
            <person name="Dunand C."/>
            <person name="Zachgo S."/>
            <person name="Langdale J."/>
            <person name="Maumus F."/>
            <person name="Straeten D.V.D."/>
            <person name="Gould S.B."/>
            <person name="Rensing S.A."/>
        </authorList>
    </citation>
    <scope>NUCLEOTIDE SEQUENCE [LARGE SCALE GENOMIC DNA]</scope>
    <source>
        <strain evidence="9 10">S276</strain>
    </source>
</reference>
<keyword evidence="10" id="KW-1185">Reference proteome</keyword>
<keyword evidence="2" id="KW-0548">Nucleotidyltransferase</keyword>
<gene>
    <name evidence="9" type="ORF">CBR_g23192</name>
</gene>
<feature type="compositionally biased region" description="Gly residues" evidence="6">
    <location>
        <begin position="51"/>
        <end position="78"/>
    </location>
</feature>
<dbReference type="CDD" id="cd00303">
    <property type="entry name" value="retropepsin_like"/>
    <property type="match status" value="1"/>
</dbReference>
<dbReference type="FunFam" id="1.10.340.70:FF:000001">
    <property type="entry name" value="Retrovirus-related Pol polyprotein from transposon gypsy-like Protein"/>
    <property type="match status" value="1"/>
</dbReference>
<dbReference type="OrthoDB" id="116216at2759"/>
<feature type="region of interest" description="Disordered" evidence="6">
    <location>
        <begin position="1"/>
        <end position="101"/>
    </location>
</feature>
<dbReference type="InterPro" id="IPR036397">
    <property type="entry name" value="RNaseH_sf"/>
</dbReference>
<dbReference type="Proteomes" id="UP000265515">
    <property type="component" value="Unassembled WGS sequence"/>
</dbReference>
<proteinExistence type="predicted"/>
<comment type="caution">
    <text evidence="9">The sequence shown here is derived from an EMBL/GenBank/DDBJ whole genome shotgun (WGS) entry which is preliminary data.</text>
</comment>
<feature type="domain" description="CCHC-type" evidence="7">
    <location>
        <begin position="2005"/>
        <end position="2020"/>
    </location>
</feature>
<dbReference type="EMBL" id="BFEA01000022">
    <property type="protein sequence ID" value="GBG61676.1"/>
    <property type="molecule type" value="Genomic_DNA"/>
</dbReference>
<evidence type="ECO:0000256" key="1">
    <source>
        <dbReference type="ARBA" id="ARBA00022679"/>
    </source>
</evidence>
<dbReference type="PANTHER" id="PTHR37984">
    <property type="entry name" value="PROTEIN CBG26694"/>
    <property type="match status" value="1"/>
</dbReference>
<dbReference type="PROSITE" id="PS50994">
    <property type="entry name" value="INTEGRASE"/>
    <property type="match status" value="2"/>
</dbReference>
<dbReference type="InterPro" id="IPR043128">
    <property type="entry name" value="Rev_trsase/Diguanyl_cyclase"/>
</dbReference>
<keyword evidence="1" id="KW-0808">Transferase</keyword>
<dbReference type="GO" id="GO:0016779">
    <property type="term" value="F:nucleotidyltransferase activity"/>
    <property type="evidence" value="ECO:0007669"/>
    <property type="project" value="UniProtKB-KW"/>
</dbReference>
<name>A0A388JV47_CHABU</name>
<organism evidence="9 10">
    <name type="scientific">Chara braunii</name>
    <name type="common">Braun's stonewort</name>
    <dbReference type="NCBI Taxonomy" id="69332"/>
    <lineage>
        <taxon>Eukaryota</taxon>
        <taxon>Viridiplantae</taxon>
        <taxon>Streptophyta</taxon>
        <taxon>Charophyceae</taxon>
        <taxon>Charales</taxon>
        <taxon>Characeae</taxon>
        <taxon>Chara</taxon>
    </lineage>
</organism>
<evidence type="ECO:0008006" key="11">
    <source>
        <dbReference type="Google" id="ProtNLM"/>
    </source>
</evidence>
<dbReference type="PROSITE" id="PS50158">
    <property type="entry name" value="ZF_CCHC"/>
    <property type="match status" value="1"/>
</dbReference>